<evidence type="ECO:0000313" key="3">
    <source>
        <dbReference type="Proteomes" id="UP000807469"/>
    </source>
</evidence>
<keyword evidence="3" id="KW-1185">Reference proteome</keyword>
<proteinExistence type="predicted"/>
<feature type="compositionally biased region" description="Low complexity" evidence="1">
    <location>
        <begin position="15"/>
        <end position="30"/>
    </location>
</feature>
<evidence type="ECO:0000256" key="1">
    <source>
        <dbReference type="SAM" id="MobiDB-lite"/>
    </source>
</evidence>
<feature type="region of interest" description="Disordered" evidence="1">
    <location>
        <begin position="15"/>
        <end position="52"/>
    </location>
</feature>
<feature type="region of interest" description="Disordered" evidence="1">
    <location>
        <begin position="108"/>
        <end position="139"/>
    </location>
</feature>
<reference evidence="2" key="1">
    <citation type="submission" date="2020-11" db="EMBL/GenBank/DDBJ databases">
        <authorList>
            <consortium name="DOE Joint Genome Institute"/>
            <person name="Ahrendt S."/>
            <person name="Riley R."/>
            <person name="Andreopoulos W."/>
            <person name="Labutti K."/>
            <person name="Pangilinan J."/>
            <person name="Ruiz-Duenas F.J."/>
            <person name="Barrasa J.M."/>
            <person name="Sanchez-Garcia M."/>
            <person name="Camarero S."/>
            <person name="Miyauchi S."/>
            <person name="Serrano A."/>
            <person name="Linde D."/>
            <person name="Babiker R."/>
            <person name="Drula E."/>
            <person name="Ayuso-Fernandez I."/>
            <person name="Pacheco R."/>
            <person name="Padilla G."/>
            <person name="Ferreira P."/>
            <person name="Barriuso J."/>
            <person name="Kellner H."/>
            <person name="Castanera R."/>
            <person name="Alfaro M."/>
            <person name="Ramirez L."/>
            <person name="Pisabarro A.G."/>
            <person name="Kuo A."/>
            <person name="Tritt A."/>
            <person name="Lipzen A."/>
            <person name="He G."/>
            <person name="Yan M."/>
            <person name="Ng V."/>
            <person name="Cullen D."/>
            <person name="Martin F."/>
            <person name="Rosso M.-N."/>
            <person name="Henrissat B."/>
            <person name="Hibbett D."/>
            <person name="Martinez A.T."/>
            <person name="Grigoriev I.V."/>
        </authorList>
    </citation>
    <scope>NUCLEOTIDE SEQUENCE</scope>
    <source>
        <strain evidence="2">CIRM-BRFM 674</strain>
    </source>
</reference>
<name>A0A9P5YVH1_9AGAR</name>
<accession>A0A9P5YVH1</accession>
<dbReference type="EMBL" id="MU155369">
    <property type="protein sequence ID" value="KAF9474635.1"/>
    <property type="molecule type" value="Genomic_DNA"/>
</dbReference>
<feature type="region of interest" description="Disordered" evidence="1">
    <location>
        <begin position="205"/>
        <end position="228"/>
    </location>
</feature>
<protein>
    <submittedName>
        <fullName evidence="2">Uncharacterized protein</fullName>
    </submittedName>
</protein>
<dbReference type="AlphaFoldDB" id="A0A9P5YVH1"/>
<feature type="compositionally biased region" description="Basic and acidic residues" evidence="1">
    <location>
        <begin position="111"/>
        <end position="139"/>
    </location>
</feature>
<sequence length="313" mass="34700">MLASIPLGLIVTLKSSSKESTPSPSFSGSLVHSEAGSTHLDLDSDASDDDQQPTQAMELTLPIAMLIAHGTTLKDAEWDALMKFVFIEAQPAFHRLSHNITHHYKQLAAAEKTRQKEEEQTRKEKKKAEEQEEKAEEKKKKIEERAKAKMVWEQKIHEAKATKAIKRAKKAAEKMAMATKKASNRINKAKKVALLNLESDLELESLTSDDETNQMTTDASQDEDSDDQITADFTTLNVGRPIVKQGVVAVPIQDTFAGVVEDEQEAAPSGTVGSGSKGPIIDKIDEEPKVASPERIEIYMQRECEHQAKIKQR</sequence>
<organism evidence="2 3">
    <name type="scientific">Pholiota conissans</name>
    <dbReference type="NCBI Taxonomy" id="109636"/>
    <lineage>
        <taxon>Eukaryota</taxon>
        <taxon>Fungi</taxon>
        <taxon>Dikarya</taxon>
        <taxon>Basidiomycota</taxon>
        <taxon>Agaricomycotina</taxon>
        <taxon>Agaricomycetes</taxon>
        <taxon>Agaricomycetidae</taxon>
        <taxon>Agaricales</taxon>
        <taxon>Agaricineae</taxon>
        <taxon>Strophariaceae</taxon>
        <taxon>Pholiota</taxon>
    </lineage>
</organism>
<comment type="caution">
    <text evidence="2">The sequence shown here is derived from an EMBL/GenBank/DDBJ whole genome shotgun (WGS) entry which is preliminary data.</text>
</comment>
<evidence type="ECO:0000313" key="2">
    <source>
        <dbReference type="EMBL" id="KAF9474635.1"/>
    </source>
</evidence>
<feature type="region of interest" description="Disordered" evidence="1">
    <location>
        <begin position="262"/>
        <end position="282"/>
    </location>
</feature>
<gene>
    <name evidence="2" type="ORF">BDN70DRAFT_898808</name>
</gene>
<dbReference type="Proteomes" id="UP000807469">
    <property type="component" value="Unassembled WGS sequence"/>
</dbReference>